<feature type="transmembrane region" description="Helical" evidence="12">
    <location>
        <begin position="330"/>
        <end position="352"/>
    </location>
</feature>
<keyword evidence="6 12" id="KW-0472">Membrane</keyword>
<keyword evidence="4 12" id="KW-1133">Transmembrane helix</keyword>
<evidence type="ECO:0000256" key="7">
    <source>
        <dbReference type="ARBA" id="ARBA00023157"/>
    </source>
</evidence>
<keyword evidence="10" id="KW-0807">Transducer</keyword>
<dbReference type="Proteomes" id="UP001591681">
    <property type="component" value="Unassembled WGS sequence"/>
</dbReference>
<evidence type="ECO:0000313" key="14">
    <source>
        <dbReference type="EMBL" id="KAL2088113.1"/>
    </source>
</evidence>
<dbReference type="PANTHER" id="PTHR24246">
    <property type="entry name" value="OLFACTORY RECEPTOR AND ADENOSINE RECEPTOR"/>
    <property type="match status" value="1"/>
</dbReference>
<evidence type="ECO:0000256" key="2">
    <source>
        <dbReference type="ARBA" id="ARBA00022475"/>
    </source>
</evidence>
<dbReference type="GO" id="GO:0004930">
    <property type="term" value="F:G protein-coupled receptor activity"/>
    <property type="evidence" value="ECO:0007669"/>
    <property type="project" value="UniProtKB-KW"/>
</dbReference>
<keyword evidence="9" id="KW-0325">Glycoprotein</keyword>
<keyword evidence="5" id="KW-0297">G-protein coupled receptor</keyword>
<feature type="transmembrane region" description="Helical" evidence="12">
    <location>
        <begin position="58"/>
        <end position="80"/>
    </location>
</feature>
<feature type="transmembrane region" description="Helical" evidence="12">
    <location>
        <begin position="290"/>
        <end position="310"/>
    </location>
</feature>
<evidence type="ECO:0000256" key="6">
    <source>
        <dbReference type="ARBA" id="ARBA00023136"/>
    </source>
</evidence>
<evidence type="ECO:0000313" key="15">
    <source>
        <dbReference type="Proteomes" id="UP001591681"/>
    </source>
</evidence>
<dbReference type="InterPro" id="IPR000276">
    <property type="entry name" value="GPCR_Rhodpsn"/>
</dbReference>
<organism evidence="14 15">
    <name type="scientific">Coilia grayii</name>
    <name type="common">Gray's grenadier anchovy</name>
    <dbReference type="NCBI Taxonomy" id="363190"/>
    <lineage>
        <taxon>Eukaryota</taxon>
        <taxon>Metazoa</taxon>
        <taxon>Chordata</taxon>
        <taxon>Craniata</taxon>
        <taxon>Vertebrata</taxon>
        <taxon>Euteleostomi</taxon>
        <taxon>Actinopterygii</taxon>
        <taxon>Neopterygii</taxon>
        <taxon>Teleostei</taxon>
        <taxon>Clupei</taxon>
        <taxon>Clupeiformes</taxon>
        <taxon>Clupeoidei</taxon>
        <taxon>Engraulidae</taxon>
        <taxon>Coilinae</taxon>
        <taxon>Coilia</taxon>
    </lineage>
</organism>
<comment type="caution">
    <text evidence="14">The sequence shown here is derived from an EMBL/GenBank/DDBJ whole genome shotgun (WGS) entry which is preliminary data.</text>
</comment>
<accession>A0ABD1JPP2</accession>
<evidence type="ECO:0000256" key="11">
    <source>
        <dbReference type="ARBA" id="ARBA00040522"/>
    </source>
</evidence>
<evidence type="ECO:0000256" key="10">
    <source>
        <dbReference type="ARBA" id="ARBA00023224"/>
    </source>
</evidence>
<evidence type="ECO:0000256" key="5">
    <source>
        <dbReference type="ARBA" id="ARBA00023040"/>
    </source>
</evidence>
<feature type="domain" description="G-protein coupled receptors family 1 profile" evidence="13">
    <location>
        <begin position="38"/>
        <end position="349"/>
    </location>
</feature>
<feature type="transmembrane region" description="Helical" evidence="12">
    <location>
        <begin position="135"/>
        <end position="157"/>
    </location>
</feature>
<evidence type="ECO:0000259" key="13">
    <source>
        <dbReference type="PROSITE" id="PS50262"/>
    </source>
</evidence>
<feature type="transmembrane region" description="Helical" evidence="12">
    <location>
        <begin position="23"/>
        <end position="46"/>
    </location>
</feature>
<dbReference type="Pfam" id="PF00001">
    <property type="entry name" value="7tm_1"/>
    <property type="match status" value="1"/>
</dbReference>
<evidence type="ECO:0000256" key="8">
    <source>
        <dbReference type="ARBA" id="ARBA00023170"/>
    </source>
</evidence>
<keyword evidence="2" id="KW-1003">Cell membrane</keyword>
<evidence type="ECO:0000256" key="12">
    <source>
        <dbReference type="SAM" id="Phobius"/>
    </source>
</evidence>
<keyword evidence="8" id="KW-0675">Receptor</keyword>
<evidence type="ECO:0000256" key="3">
    <source>
        <dbReference type="ARBA" id="ARBA00022692"/>
    </source>
</evidence>
<dbReference type="PANTHER" id="PTHR24246:SF31">
    <property type="entry name" value="G-PROTEIN COUPLED BILE ACID RECEPTOR 1"/>
    <property type="match status" value="1"/>
</dbReference>
<dbReference type="PRINTS" id="PR00237">
    <property type="entry name" value="GPCRRHODOPSN"/>
</dbReference>
<feature type="transmembrane region" description="Helical" evidence="12">
    <location>
        <begin position="92"/>
        <end position="114"/>
    </location>
</feature>
<dbReference type="AlphaFoldDB" id="A0ABD1JPP2"/>
<comment type="subcellular location">
    <subcellularLocation>
        <location evidence="1">Cell membrane</location>
        <topology evidence="1">Multi-pass membrane protein</topology>
    </subcellularLocation>
</comment>
<gene>
    <name evidence="14" type="ORF">ACEWY4_016941</name>
</gene>
<evidence type="ECO:0000256" key="1">
    <source>
        <dbReference type="ARBA" id="ARBA00004651"/>
    </source>
</evidence>
<dbReference type="SUPFAM" id="SSF81321">
    <property type="entry name" value="Family A G protein-coupled receptor-like"/>
    <property type="match status" value="1"/>
</dbReference>
<keyword evidence="3 12" id="KW-0812">Transmembrane</keyword>
<keyword evidence="7" id="KW-1015">Disulfide bond</keyword>
<name>A0ABD1JPP2_9TELE</name>
<dbReference type="PROSITE" id="PS50262">
    <property type="entry name" value="G_PROTEIN_RECEP_F1_2"/>
    <property type="match status" value="1"/>
</dbReference>
<sequence length="383" mass="41983">MELNASDTGEMGGGHPGSVEVQLIYSITVPLSSAIILANLLIILAIGCTRRLHTAPNYFFLSLLAADLGTGVALPFVPWMGLSRPLGFGTCLLVHVLPNFLFLAFLLNLVLVHYERYRRIVSPLRHRGLWVHRRYPLVLLALWLPPLLFALLPAFGWNNRRAGHAWTGCCRSLEYSGDATDVWAERSGGGGGGGDVGADPNCSLGGGGAMHGERCCTYRHVFPNAYIYLEVYGILAPAILSIAAMTGRVLWITHGQLRDIRRLQRSVTGPRSRGGDNGGRRRRAGVDLRYARCVAAVSLTFLACWVPYIIYTHVGMAFLLRPGAQGNPTAHIVLSCAGIGGMTVVPLVLGLANREYTDPIRKFLRRPHSRWRQRPWDADSIAL</sequence>
<dbReference type="Gene3D" id="1.20.1070.10">
    <property type="entry name" value="Rhodopsin 7-helix transmembrane proteins"/>
    <property type="match status" value="1"/>
</dbReference>
<evidence type="ECO:0000256" key="4">
    <source>
        <dbReference type="ARBA" id="ARBA00022989"/>
    </source>
</evidence>
<proteinExistence type="predicted"/>
<dbReference type="InterPro" id="IPR017452">
    <property type="entry name" value="GPCR_Rhodpsn_7TM"/>
</dbReference>
<feature type="transmembrane region" description="Helical" evidence="12">
    <location>
        <begin position="231"/>
        <end position="252"/>
    </location>
</feature>
<evidence type="ECO:0000256" key="9">
    <source>
        <dbReference type="ARBA" id="ARBA00023180"/>
    </source>
</evidence>
<dbReference type="EMBL" id="JBHFQA010000014">
    <property type="protein sequence ID" value="KAL2088113.1"/>
    <property type="molecule type" value="Genomic_DNA"/>
</dbReference>
<dbReference type="GO" id="GO:0005886">
    <property type="term" value="C:plasma membrane"/>
    <property type="evidence" value="ECO:0007669"/>
    <property type="project" value="UniProtKB-SubCell"/>
</dbReference>
<protein>
    <recommendedName>
        <fullName evidence="11">G-protein coupled bile acid receptor 1</fullName>
    </recommendedName>
</protein>
<reference evidence="14 15" key="1">
    <citation type="submission" date="2024-09" db="EMBL/GenBank/DDBJ databases">
        <title>A chromosome-level genome assembly of Gray's grenadier anchovy, Coilia grayii.</title>
        <authorList>
            <person name="Fu Z."/>
        </authorList>
    </citation>
    <scope>NUCLEOTIDE SEQUENCE [LARGE SCALE GENOMIC DNA]</scope>
    <source>
        <strain evidence="14">G4</strain>
        <tissue evidence="14">Muscle</tissue>
    </source>
</reference>
<keyword evidence="15" id="KW-1185">Reference proteome</keyword>